<keyword evidence="9" id="KW-0227">DNA damage</keyword>
<evidence type="ECO:0000256" key="15">
    <source>
        <dbReference type="ARBA" id="ARBA00023242"/>
    </source>
</evidence>
<feature type="domain" description="RING-type" evidence="21">
    <location>
        <begin position="29"/>
        <end position="68"/>
    </location>
</feature>
<dbReference type="PANTHER" id="PTHR14134:SF2">
    <property type="entry name" value="E3 UBIQUITIN-PROTEIN LIGASE RAD18"/>
    <property type="match status" value="1"/>
</dbReference>
<evidence type="ECO:0000256" key="17">
    <source>
        <dbReference type="ARBA" id="ARBA00074353"/>
    </source>
</evidence>
<comment type="similarity">
    <text evidence="4">Belongs to the RAD18 family.</text>
</comment>
<dbReference type="FunCoup" id="G4TEU4">
    <property type="interactions" value="157"/>
</dbReference>
<comment type="pathway">
    <text evidence="3">Protein modification; protein ubiquitination.</text>
</comment>
<feature type="compositionally biased region" description="Polar residues" evidence="20">
    <location>
        <begin position="138"/>
        <end position="151"/>
    </location>
</feature>
<dbReference type="NCBIfam" id="TIGR00599">
    <property type="entry name" value="rad18"/>
    <property type="match status" value="1"/>
</dbReference>
<feature type="region of interest" description="Disordered" evidence="20">
    <location>
        <begin position="112"/>
        <end position="153"/>
    </location>
</feature>
<keyword evidence="12" id="KW-0862">Zinc</keyword>
<dbReference type="GO" id="GO:0008270">
    <property type="term" value="F:zinc ion binding"/>
    <property type="evidence" value="ECO:0007669"/>
    <property type="project" value="UniProtKB-KW"/>
</dbReference>
<evidence type="ECO:0000256" key="1">
    <source>
        <dbReference type="ARBA" id="ARBA00000900"/>
    </source>
</evidence>
<evidence type="ECO:0000256" key="3">
    <source>
        <dbReference type="ARBA" id="ARBA00004906"/>
    </source>
</evidence>
<dbReference type="HOGENOM" id="CLU_028491_2_0_1"/>
<evidence type="ECO:0000256" key="11">
    <source>
        <dbReference type="ARBA" id="ARBA00022786"/>
    </source>
</evidence>
<dbReference type="PANTHER" id="PTHR14134">
    <property type="entry name" value="E3 UBIQUITIN-PROTEIN LIGASE RAD18"/>
    <property type="match status" value="1"/>
</dbReference>
<evidence type="ECO:0000256" key="6">
    <source>
        <dbReference type="ARBA" id="ARBA00015551"/>
    </source>
</evidence>
<keyword evidence="10 19" id="KW-0863">Zinc-finger</keyword>
<accession>G4TEU4</accession>
<evidence type="ECO:0000256" key="4">
    <source>
        <dbReference type="ARBA" id="ARBA00009506"/>
    </source>
</evidence>
<dbReference type="Proteomes" id="UP000007148">
    <property type="component" value="Unassembled WGS sequence"/>
</dbReference>
<evidence type="ECO:0000256" key="5">
    <source>
        <dbReference type="ARBA" id="ARBA00012483"/>
    </source>
</evidence>
<evidence type="ECO:0000256" key="18">
    <source>
        <dbReference type="ARBA" id="ARBA00082369"/>
    </source>
</evidence>
<keyword evidence="23" id="KW-1185">Reference proteome</keyword>
<dbReference type="EMBL" id="CAFZ01000065">
    <property type="protein sequence ID" value="CCA69833.1"/>
    <property type="molecule type" value="Genomic_DNA"/>
</dbReference>
<dbReference type="STRING" id="1109443.G4TEU4"/>
<dbReference type="AlphaFoldDB" id="G4TEU4"/>
<dbReference type="GO" id="GO:0003697">
    <property type="term" value="F:single-stranded DNA binding"/>
    <property type="evidence" value="ECO:0007669"/>
    <property type="project" value="InterPro"/>
</dbReference>
<evidence type="ECO:0000256" key="7">
    <source>
        <dbReference type="ARBA" id="ARBA00022679"/>
    </source>
</evidence>
<gene>
    <name evidence="22" type="ORF">PIIN_03773</name>
</gene>
<evidence type="ECO:0000256" key="20">
    <source>
        <dbReference type="SAM" id="MobiDB-lite"/>
    </source>
</evidence>
<keyword evidence="15" id="KW-0539">Nucleus</keyword>
<dbReference type="SMART" id="SM00184">
    <property type="entry name" value="RING"/>
    <property type="match status" value="1"/>
</dbReference>
<evidence type="ECO:0000256" key="16">
    <source>
        <dbReference type="ARBA" id="ARBA00031783"/>
    </source>
</evidence>
<dbReference type="FunFam" id="3.30.40.10:FF:000172">
    <property type="entry name" value="E3 ubiquitin-protein ligase RAD18"/>
    <property type="match status" value="1"/>
</dbReference>
<comment type="subcellular location">
    <subcellularLocation>
        <location evidence="2">Nucleus</location>
    </subcellularLocation>
</comment>
<evidence type="ECO:0000256" key="13">
    <source>
        <dbReference type="ARBA" id="ARBA00023125"/>
    </source>
</evidence>
<reference evidence="22 23" key="1">
    <citation type="journal article" date="2011" name="PLoS Pathog.">
        <title>Endophytic Life Strategies Decoded by Genome and Transcriptome Analyses of the Mutualistic Root Symbiont Piriformospora indica.</title>
        <authorList>
            <person name="Zuccaro A."/>
            <person name="Lahrmann U."/>
            <person name="Guldener U."/>
            <person name="Langen G."/>
            <person name="Pfiffi S."/>
            <person name="Biedenkopf D."/>
            <person name="Wong P."/>
            <person name="Samans B."/>
            <person name="Grimm C."/>
            <person name="Basiewicz M."/>
            <person name="Murat C."/>
            <person name="Martin F."/>
            <person name="Kogel K.H."/>
        </authorList>
    </citation>
    <scope>NUCLEOTIDE SEQUENCE [LARGE SCALE GENOMIC DNA]</scope>
    <source>
        <strain evidence="22 23">DSM 11827</strain>
    </source>
</reference>
<evidence type="ECO:0000256" key="2">
    <source>
        <dbReference type="ARBA" id="ARBA00004123"/>
    </source>
</evidence>
<evidence type="ECO:0000256" key="14">
    <source>
        <dbReference type="ARBA" id="ARBA00023204"/>
    </source>
</evidence>
<organism evidence="22 23">
    <name type="scientific">Serendipita indica (strain DSM 11827)</name>
    <name type="common">Root endophyte fungus</name>
    <name type="synonym">Piriformospora indica</name>
    <dbReference type="NCBI Taxonomy" id="1109443"/>
    <lineage>
        <taxon>Eukaryota</taxon>
        <taxon>Fungi</taxon>
        <taxon>Dikarya</taxon>
        <taxon>Basidiomycota</taxon>
        <taxon>Agaricomycotina</taxon>
        <taxon>Agaricomycetes</taxon>
        <taxon>Sebacinales</taxon>
        <taxon>Serendipitaceae</taxon>
        <taxon>Serendipita</taxon>
    </lineage>
</organism>
<dbReference type="EC" id="2.3.2.27" evidence="5"/>
<evidence type="ECO:0000256" key="10">
    <source>
        <dbReference type="ARBA" id="ARBA00022771"/>
    </source>
</evidence>
<dbReference type="GO" id="GO:0005634">
    <property type="term" value="C:nucleus"/>
    <property type="evidence" value="ECO:0007669"/>
    <property type="project" value="UniProtKB-SubCell"/>
</dbReference>
<dbReference type="GO" id="GO:0006281">
    <property type="term" value="P:DNA repair"/>
    <property type="evidence" value="ECO:0007669"/>
    <property type="project" value="UniProtKB-KW"/>
</dbReference>
<protein>
    <recommendedName>
        <fullName evidence="6">Postreplication repair E3 ubiquitin-protein ligase RAD18</fullName>
        <ecNumber evidence="5">2.3.2.27</ecNumber>
    </recommendedName>
    <alternativeName>
        <fullName evidence="17">Postreplication repair E3 ubiquitin-protein ligase rad18</fullName>
    </alternativeName>
    <alternativeName>
        <fullName evidence="16 18">RING-type E3 ubiquitin transferase RAD18</fullName>
    </alternativeName>
</protein>
<evidence type="ECO:0000256" key="19">
    <source>
        <dbReference type="PROSITE-ProRule" id="PRU00175"/>
    </source>
</evidence>
<dbReference type="OrthoDB" id="9049620at2759"/>
<keyword evidence="14" id="KW-0234">DNA repair</keyword>
<dbReference type="InParanoid" id="G4TEU4"/>
<sequence length="363" mass="40206">MDDADLYSITEPNDFSNDQLIKLDSSLRCSICKDLITSPMITPCSHSFCSLCIRESLTVAAGKCPVCQTTVTDGQLKRNTMLSEISEAYKQTRTLLLRLELQSLQPLLSLSRKRRRSDTSMESVATTSKVPRLDHRSSSGAGSSKGIQATPTKAKGRTMVSCPVCDDIVDSEYINLHLDKNCKLDQEDIEEIQRASEATKPSNGQAKAWANVFGSSKKGKLNQADEIPSRRIPKMNYDLKSLKQLRDLIADIGLSDKGELAQLKLRHERWVNLWNAEVDATNPRTKSQLLKEMAEWEKGRLKAKPPPKVDDAQEWLENNKSQFDQLVSSAKATSKKHAADGANGNGSNGEIIEITSSSPPTER</sequence>
<keyword evidence="8" id="KW-0479">Metal-binding</keyword>
<dbReference type="InterPro" id="IPR017907">
    <property type="entry name" value="Znf_RING_CS"/>
</dbReference>
<dbReference type="Pfam" id="PF13923">
    <property type="entry name" value="zf-C3HC4_2"/>
    <property type="match status" value="1"/>
</dbReference>
<feature type="compositionally biased region" description="Polar residues" evidence="20">
    <location>
        <begin position="354"/>
        <end position="363"/>
    </location>
</feature>
<dbReference type="SUPFAM" id="SSF57850">
    <property type="entry name" value="RING/U-box"/>
    <property type="match status" value="1"/>
</dbReference>
<keyword evidence="7" id="KW-0808">Transferase</keyword>
<dbReference type="GO" id="GO:0097505">
    <property type="term" value="C:Rad6-Rad18 complex"/>
    <property type="evidence" value="ECO:0007669"/>
    <property type="project" value="TreeGrafter"/>
</dbReference>
<dbReference type="InterPro" id="IPR013083">
    <property type="entry name" value="Znf_RING/FYVE/PHD"/>
</dbReference>
<dbReference type="PROSITE" id="PS50089">
    <property type="entry name" value="ZF_RING_2"/>
    <property type="match status" value="1"/>
</dbReference>
<keyword evidence="13" id="KW-0238">DNA-binding</keyword>
<evidence type="ECO:0000313" key="22">
    <source>
        <dbReference type="EMBL" id="CCA69833.1"/>
    </source>
</evidence>
<evidence type="ECO:0000256" key="8">
    <source>
        <dbReference type="ARBA" id="ARBA00022723"/>
    </source>
</evidence>
<proteinExistence type="inferred from homology"/>
<dbReference type="PROSITE" id="PS00518">
    <property type="entry name" value="ZF_RING_1"/>
    <property type="match status" value="1"/>
</dbReference>
<evidence type="ECO:0000259" key="21">
    <source>
        <dbReference type="PROSITE" id="PS50089"/>
    </source>
</evidence>
<dbReference type="OMA" id="IPNTGPR"/>
<evidence type="ECO:0000256" key="9">
    <source>
        <dbReference type="ARBA" id="ARBA00022763"/>
    </source>
</evidence>
<evidence type="ECO:0000256" key="12">
    <source>
        <dbReference type="ARBA" id="ARBA00022833"/>
    </source>
</evidence>
<dbReference type="eggNOG" id="KOG0287">
    <property type="taxonomic scope" value="Eukaryota"/>
</dbReference>
<name>G4TEU4_SERID</name>
<comment type="catalytic activity">
    <reaction evidence="1">
        <text>S-ubiquitinyl-[E2 ubiquitin-conjugating enzyme]-L-cysteine + [acceptor protein]-L-lysine = [E2 ubiquitin-conjugating enzyme]-L-cysteine + N(6)-ubiquitinyl-[acceptor protein]-L-lysine.</text>
        <dbReference type="EC" id="2.3.2.27"/>
    </reaction>
</comment>
<dbReference type="GO" id="GO:0006301">
    <property type="term" value="P:DNA damage tolerance"/>
    <property type="evidence" value="ECO:0007669"/>
    <property type="project" value="InterPro"/>
</dbReference>
<dbReference type="Gene3D" id="3.30.40.10">
    <property type="entry name" value="Zinc/RING finger domain, C3HC4 (zinc finger)"/>
    <property type="match status" value="1"/>
</dbReference>
<dbReference type="GO" id="GO:0061630">
    <property type="term" value="F:ubiquitin protein ligase activity"/>
    <property type="evidence" value="ECO:0007669"/>
    <property type="project" value="UniProtKB-EC"/>
</dbReference>
<keyword evidence="11" id="KW-0833">Ubl conjugation pathway</keyword>
<dbReference type="InterPro" id="IPR039577">
    <property type="entry name" value="Rad18"/>
</dbReference>
<dbReference type="GO" id="GO:0006513">
    <property type="term" value="P:protein monoubiquitination"/>
    <property type="evidence" value="ECO:0007669"/>
    <property type="project" value="InterPro"/>
</dbReference>
<dbReference type="InterPro" id="IPR001841">
    <property type="entry name" value="Znf_RING"/>
</dbReference>
<evidence type="ECO:0000313" key="23">
    <source>
        <dbReference type="Proteomes" id="UP000007148"/>
    </source>
</evidence>
<feature type="region of interest" description="Disordered" evidence="20">
    <location>
        <begin position="328"/>
        <end position="363"/>
    </location>
</feature>
<comment type="caution">
    <text evidence="22">The sequence shown here is derived from an EMBL/GenBank/DDBJ whole genome shotgun (WGS) entry which is preliminary data.</text>
</comment>
<dbReference type="InterPro" id="IPR004580">
    <property type="entry name" value="Rad18_fungi"/>
</dbReference>